<comment type="caution">
    <text evidence="1">The sequence shown here is derived from an EMBL/GenBank/DDBJ whole genome shotgun (WGS) entry which is preliminary data.</text>
</comment>
<accession>A0A6A1WQC1</accession>
<organism evidence="1 2">
    <name type="scientific">Morella rubra</name>
    <name type="common">Chinese bayberry</name>
    <dbReference type="NCBI Taxonomy" id="262757"/>
    <lineage>
        <taxon>Eukaryota</taxon>
        <taxon>Viridiplantae</taxon>
        <taxon>Streptophyta</taxon>
        <taxon>Embryophyta</taxon>
        <taxon>Tracheophyta</taxon>
        <taxon>Spermatophyta</taxon>
        <taxon>Magnoliopsida</taxon>
        <taxon>eudicotyledons</taxon>
        <taxon>Gunneridae</taxon>
        <taxon>Pentapetalae</taxon>
        <taxon>rosids</taxon>
        <taxon>fabids</taxon>
        <taxon>Fagales</taxon>
        <taxon>Myricaceae</taxon>
        <taxon>Morella</taxon>
    </lineage>
</organism>
<dbReference type="OrthoDB" id="1751706at2759"/>
<evidence type="ECO:0000313" key="2">
    <source>
        <dbReference type="Proteomes" id="UP000516437"/>
    </source>
</evidence>
<evidence type="ECO:0000313" key="1">
    <source>
        <dbReference type="EMBL" id="KAB1226873.1"/>
    </source>
</evidence>
<dbReference type="Proteomes" id="UP000516437">
    <property type="component" value="Chromosome 1"/>
</dbReference>
<gene>
    <name evidence="1" type="ORF">CJ030_MR1G002656</name>
</gene>
<proteinExistence type="predicted"/>
<dbReference type="AlphaFoldDB" id="A0A6A1WQC1"/>
<protein>
    <submittedName>
        <fullName evidence="1">Uncharacterized protein</fullName>
    </submittedName>
</protein>
<reference evidence="1 2" key="1">
    <citation type="journal article" date="2019" name="Plant Biotechnol. J.">
        <title>The red bayberry genome and genetic basis of sex determination.</title>
        <authorList>
            <person name="Jia H.M."/>
            <person name="Jia H.J."/>
            <person name="Cai Q.L."/>
            <person name="Wang Y."/>
            <person name="Zhao H.B."/>
            <person name="Yang W.F."/>
            <person name="Wang G.Y."/>
            <person name="Li Y.H."/>
            <person name="Zhan D.L."/>
            <person name="Shen Y.T."/>
            <person name="Niu Q.F."/>
            <person name="Chang L."/>
            <person name="Qiu J."/>
            <person name="Zhao L."/>
            <person name="Xie H.B."/>
            <person name="Fu W.Y."/>
            <person name="Jin J."/>
            <person name="Li X.W."/>
            <person name="Jiao Y."/>
            <person name="Zhou C.C."/>
            <person name="Tu T."/>
            <person name="Chai C.Y."/>
            <person name="Gao J.L."/>
            <person name="Fan L.J."/>
            <person name="van de Weg E."/>
            <person name="Wang J.Y."/>
            <person name="Gao Z.S."/>
        </authorList>
    </citation>
    <scope>NUCLEOTIDE SEQUENCE [LARGE SCALE GENOMIC DNA]</scope>
    <source>
        <tissue evidence="1">Leaves</tissue>
    </source>
</reference>
<sequence length="205" mass="23271">MANVGGSSSGAARVLRRLRGVRAVGALANWETRFRLPSANETPYTDGVKGEMCFFEAPLKSGIVPNAWRVLMGCAVMWPMYLGLECQLSLKEFLWFYTPIRSTQVDRFWYFRPRNQGVSPITSYPDTNKGWHDCYFFMSGVGWERFPGEDRQSESSLCWAFGSVPDQYRRDIKGLTSSEQAHVDAILEVGSIDWNALVCREMRVG</sequence>
<dbReference type="EMBL" id="RXIC02000019">
    <property type="protein sequence ID" value="KAB1226873.1"/>
    <property type="molecule type" value="Genomic_DNA"/>
</dbReference>
<keyword evidence="2" id="KW-1185">Reference proteome</keyword>
<name>A0A6A1WQC1_9ROSI</name>